<dbReference type="GO" id="GO:0008270">
    <property type="term" value="F:zinc ion binding"/>
    <property type="evidence" value="ECO:0007669"/>
    <property type="project" value="UniProtKB-KW"/>
</dbReference>
<evidence type="ECO:0000313" key="16">
    <source>
        <dbReference type="Proteomes" id="UP000646827"/>
    </source>
</evidence>
<evidence type="ECO:0000256" key="3">
    <source>
        <dbReference type="ARBA" id="ARBA00022723"/>
    </source>
</evidence>
<evidence type="ECO:0000256" key="5">
    <source>
        <dbReference type="ARBA" id="ARBA00022801"/>
    </source>
</evidence>
<evidence type="ECO:0000259" key="14">
    <source>
        <dbReference type="PROSITE" id="PS51479"/>
    </source>
</evidence>
<evidence type="ECO:0000256" key="9">
    <source>
        <dbReference type="ARBA" id="ARBA00047761"/>
    </source>
</evidence>
<feature type="domain" description="RTR1-type" evidence="14">
    <location>
        <begin position="60"/>
        <end position="142"/>
    </location>
</feature>
<feature type="region of interest" description="Disordered" evidence="13">
    <location>
        <begin position="1"/>
        <end position="23"/>
    </location>
</feature>
<evidence type="ECO:0000256" key="6">
    <source>
        <dbReference type="ARBA" id="ARBA00022833"/>
    </source>
</evidence>
<evidence type="ECO:0000256" key="11">
    <source>
        <dbReference type="PROSITE-ProRule" id="PRU00812"/>
    </source>
</evidence>
<comment type="catalytic activity">
    <reaction evidence="10 12">
        <text>O-phospho-L-threonyl-[protein] + H2O = L-threonyl-[protein] + phosphate</text>
        <dbReference type="Rhea" id="RHEA:47004"/>
        <dbReference type="Rhea" id="RHEA-COMP:11060"/>
        <dbReference type="Rhea" id="RHEA-COMP:11605"/>
        <dbReference type="ChEBI" id="CHEBI:15377"/>
        <dbReference type="ChEBI" id="CHEBI:30013"/>
        <dbReference type="ChEBI" id="CHEBI:43474"/>
        <dbReference type="ChEBI" id="CHEBI:61977"/>
        <dbReference type="EC" id="3.1.3.16"/>
    </reaction>
</comment>
<dbReference type="EMBL" id="JAEPRB010000347">
    <property type="protein sequence ID" value="KAG2216903.1"/>
    <property type="molecule type" value="Genomic_DNA"/>
</dbReference>
<dbReference type="Gene3D" id="1.25.40.820">
    <property type="match status" value="1"/>
</dbReference>
<evidence type="ECO:0000313" key="15">
    <source>
        <dbReference type="EMBL" id="KAG2216903.1"/>
    </source>
</evidence>
<keyword evidence="16" id="KW-1185">Reference proteome</keyword>
<dbReference type="InterPro" id="IPR007308">
    <property type="entry name" value="Rtr1/RPAP2_dom"/>
</dbReference>
<evidence type="ECO:0000256" key="1">
    <source>
        <dbReference type="ARBA" id="ARBA00004123"/>
    </source>
</evidence>
<evidence type="ECO:0000256" key="4">
    <source>
        <dbReference type="ARBA" id="ARBA00022771"/>
    </source>
</evidence>
<evidence type="ECO:0000256" key="2">
    <source>
        <dbReference type="ARBA" id="ARBA00005676"/>
    </source>
</evidence>
<keyword evidence="5 12" id="KW-0378">Hydrolase</keyword>
<evidence type="ECO:0000256" key="8">
    <source>
        <dbReference type="ARBA" id="ARBA00023242"/>
    </source>
</evidence>
<keyword evidence="3 12" id="KW-0479">Metal-binding</keyword>
<dbReference type="PANTHER" id="PTHR14732">
    <property type="entry name" value="RNA POLYMERASE II SUBUNIT B1 CTD PHOSPHATASE RPAP2-RELATED"/>
    <property type="match status" value="1"/>
</dbReference>
<dbReference type="Pfam" id="PF04181">
    <property type="entry name" value="RPAP2_Rtr1"/>
    <property type="match status" value="1"/>
</dbReference>
<dbReference type="PANTHER" id="PTHR14732:SF0">
    <property type="entry name" value="RNA POLYMERASE II SUBUNIT B1 CTD PHOSPHATASE RPAP2-RELATED"/>
    <property type="match status" value="1"/>
</dbReference>
<dbReference type="GO" id="GO:0005634">
    <property type="term" value="C:nucleus"/>
    <property type="evidence" value="ECO:0007669"/>
    <property type="project" value="UniProtKB-SubCell"/>
</dbReference>
<comment type="function">
    <text evidence="12">Putative RNA polymerase II subunit B1 C-terminal domain (CTD) phosphatase involved in RNA polymerase II transcription regulation.</text>
</comment>
<comment type="catalytic activity">
    <reaction evidence="9 12">
        <text>O-phospho-L-seryl-[protein] + H2O = L-seryl-[protein] + phosphate</text>
        <dbReference type="Rhea" id="RHEA:20629"/>
        <dbReference type="Rhea" id="RHEA-COMP:9863"/>
        <dbReference type="Rhea" id="RHEA-COMP:11604"/>
        <dbReference type="ChEBI" id="CHEBI:15377"/>
        <dbReference type="ChEBI" id="CHEBI:29999"/>
        <dbReference type="ChEBI" id="CHEBI:43474"/>
        <dbReference type="ChEBI" id="CHEBI:83421"/>
        <dbReference type="EC" id="3.1.3.16"/>
    </reaction>
</comment>
<comment type="similarity">
    <text evidence="2 11 12">Belongs to the RPAP2 family.</text>
</comment>
<name>A0A8H7RUL2_9FUNG</name>
<evidence type="ECO:0000256" key="10">
    <source>
        <dbReference type="ARBA" id="ARBA00048336"/>
    </source>
</evidence>
<reference evidence="15 16" key="1">
    <citation type="submission" date="2020-12" db="EMBL/GenBank/DDBJ databases">
        <title>Metabolic potential, ecology and presence of endohyphal bacteria is reflected in genomic diversity of Mucoromycotina.</title>
        <authorList>
            <person name="Muszewska A."/>
            <person name="Okrasinska A."/>
            <person name="Steczkiewicz K."/>
            <person name="Drgas O."/>
            <person name="Orlowska M."/>
            <person name="Perlinska-Lenart U."/>
            <person name="Aleksandrzak-Piekarczyk T."/>
            <person name="Szatraj K."/>
            <person name="Zielenkiewicz U."/>
            <person name="Pilsyk S."/>
            <person name="Malc E."/>
            <person name="Mieczkowski P."/>
            <person name="Kruszewska J.S."/>
            <person name="Biernat P."/>
            <person name="Pawlowska J."/>
        </authorList>
    </citation>
    <scope>NUCLEOTIDE SEQUENCE [LARGE SCALE GENOMIC DNA]</scope>
    <source>
        <strain evidence="15 16">CBS 142.35</strain>
    </source>
</reference>
<organism evidence="15 16">
    <name type="scientific">Circinella minor</name>
    <dbReference type="NCBI Taxonomy" id="1195481"/>
    <lineage>
        <taxon>Eukaryota</taxon>
        <taxon>Fungi</taxon>
        <taxon>Fungi incertae sedis</taxon>
        <taxon>Mucoromycota</taxon>
        <taxon>Mucoromycotina</taxon>
        <taxon>Mucoromycetes</taxon>
        <taxon>Mucorales</taxon>
        <taxon>Lichtheimiaceae</taxon>
        <taxon>Circinella</taxon>
    </lineage>
</organism>
<dbReference type="OrthoDB" id="2590500at2759"/>
<dbReference type="EC" id="3.1.3.16" evidence="12"/>
<keyword evidence="6 12" id="KW-0862">Zinc</keyword>
<comment type="caution">
    <text evidence="15">The sequence shown here is derived from an EMBL/GenBank/DDBJ whole genome shotgun (WGS) entry which is preliminary data.</text>
</comment>
<gene>
    <name evidence="15" type="ORF">INT45_010931</name>
</gene>
<evidence type="ECO:0000256" key="13">
    <source>
        <dbReference type="SAM" id="MobiDB-lite"/>
    </source>
</evidence>
<keyword evidence="8 12" id="KW-0539">Nucleus</keyword>
<sequence>MKKQSTNGKKPVTRKKPGLTDKQKLIKSSAEQRLQAQQLAFSWQEKLFSKRQVPVSLLRQAATILQPQTYDEVVEERAVQDYCGYPLCNNAPVKDQPRYRISLSQRKVFDQTELASYCSDNCLQKSKYFRMQLSEEPVWFRDLQTQPLVKIVLPSQDLKKILEEEKQESQKAKSTHQIRQDYVQKLLENISILPTTINTINKASSSSSLAATATPVTVESFETDTGNEIRIFENNTTLENTTLTNIPKEGIHDAIEGFRIEMQRRRRKSNDGPSTLILQTDTTYNDNDDKPPASPTTVGSESVIFEDEETMLENAMETMMMLKEMKADQPDQIATPPQPSAAERQPRQQSSSTSTTIASNTTTPTQPKAVNIVIPDIPKPSSKKKKRQVPEMSLFGKIWTMTDRLTTKATRKYFEELKLQTKVDMAKLLRDETNRDETTLMRSQIFSEKILETYAVIRAQLGLSDTLETDLINLIQTFQFTDASIVVLNPSETYMMTLVLFKALADVTISNNTWQQNFEACCKAVGETGDTIGACVRVLRVAST</sequence>
<dbReference type="InterPro" id="IPR039693">
    <property type="entry name" value="Rtr1/RPAP2"/>
</dbReference>
<dbReference type="InterPro" id="IPR038534">
    <property type="entry name" value="Rtr1/RPAP2_sf"/>
</dbReference>
<feature type="region of interest" description="Disordered" evidence="13">
    <location>
        <begin position="264"/>
        <end position="306"/>
    </location>
</feature>
<feature type="compositionally biased region" description="Polar residues" evidence="13">
    <location>
        <begin position="271"/>
        <end position="285"/>
    </location>
</feature>
<dbReference type="GO" id="GO:0005737">
    <property type="term" value="C:cytoplasm"/>
    <property type="evidence" value="ECO:0007669"/>
    <property type="project" value="TreeGrafter"/>
</dbReference>
<dbReference type="PROSITE" id="PS51479">
    <property type="entry name" value="ZF_RTR1"/>
    <property type="match status" value="1"/>
</dbReference>
<feature type="compositionally biased region" description="Low complexity" evidence="13">
    <location>
        <begin position="350"/>
        <end position="365"/>
    </location>
</feature>
<feature type="region of interest" description="Disordered" evidence="13">
    <location>
        <begin position="329"/>
        <end position="389"/>
    </location>
</feature>
<proteinExistence type="inferred from homology"/>
<protein>
    <recommendedName>
        <fullName evidence="12">RNA polymerase II subunit B1 CTD phosphatase RPAP2 homolog</fullName>
        <ecNumber evidence="12">3.1.3.16</ecNumber>
    </recommendedName>
</protein>
<dbReference type="GO" id="GO:0008420">
    <property type="term" value="F:RNA polymerase II CTD heptapeptide repeat phosphatase activity"/>
    <property type="evidence" value="ECO:0007669"/>
    <property type="project" value="UniProtKB-UniRule"/>
</dbReference>
<dbReference type="AlphaFoldDB" id="A0A8H7RUL2"/>
<keyword evidence="7 12" id="KW-0904">Protein phosphatase</keyword>
<evidence type="ECO:0000256" key="7">
    <source>
        <dbReference type="ARBA" id="ARBA00022912"/>
    </source>
</evidence>
<dbReference type="GO" id="GO:0043175">
    <property type="term" value="F:RNA polymerase core enzyme binding"/>
    <property type="evidence" value="ECO:0007669"/>
    <property type="project" value="UniProtKB-UniRule"/>
</dbReference>
<accession>A0A8H7RUL2</accession>
<keyword evidence="4 12" id="KW-0863">Zinc-finger</keyword>
<comment type="subcellular location">
    <subcellularLocation>
        <location evidence="1 12">Nucleus</location>
    </subcellularLocation>
</comment>
<dbReference type="Proteomes" id="UP000646827">
    <property type="component" value="Unassembled WGS sequence"/>
</dbReference>
<evidence type="ECO:0000256" key="12">
    <source>
        <dbReference type="RuleBase" id="RU367080"/>
    </source>
</evidence>